<keyword evidence="12" id="KW-1185">Reference proteome</keyword>
<evidence type="ECO:0000256" key="8">
    <source>
        <dbReference type="ARBA" id="ARBA00023136"/>
    </source>
</evidence>
<dbReference type="Gene3D" id="3.30.70.240">
    <property type="match status" value="1"/>
</dbReference>
<dbReference type="FunFam" id="3.40.50.300:FF:000078">
    <property type="entry name" value="Elongation factor 4"/>
    <property type="match status" value="1"/>
</dbReference>
<dbReference type="CDD" id="cd03709">
    <property type="entry name" value="lepA_C"/>
    <property type="match status" value="1"/>
</dbReference>
<dbReference type="GO" id="GO:0045727">
    <property type="term" value="P:positive regulation of translation"/>
    <property type="evidence" value="ECO:0007669"/>
    <property type="project" value="UniProtKB-UniRule"/>
</dbReference>
<dbReference type="SUPFAM" id="SSF54980">
    <property type="entry name" value="EF-G C-terminal domain-like"/>
    <property type="match status" value="2"/>
</dbReference>
<dbReference type="InterPro" id="IPR035647">
    <property type="entry name" value="EFG_III/V"/>
</dbReference>
<dbReference type="FunFam" id="2.40.30.10:FF:000015">
    <property type="entry name" value="Translation factor GUF1, mitochondrial"/>
    <property type="match status" value="1"/>
</dbReference>
<comment type="catalytic activity">
    <reaction evidence="9">
        <text>GTP + H2O = GDP + phosphate + H(+)</text>
        <dbReference type="Rhea" id="RHEA:19669"/>
        <dbReference type="ChEBI" id="CHEBI:15377"/>
        <dbReference type="ChEBI" id="CHEBI:15378"/>
        <dbReference type="ChEBI" id="CHEBI:37565"/>
        <dbReference type="ChEBI" id="CHEBI:43474"/>
        <dbReference type="ChEBI" id="CHEBI:58189"/>
        <dbReference type="EC" id="3.6.5.n1"/>
    </reaction>
</comment>
<dbReference type="SUPFAM" id="SSF52540">
    <property type="entry name" value="P-loop containing nucleoside triphosphate hydrolases"/>
    <property type="match status" value="1"/>
</dbReference>
<dbReference type="Gene3D" id="2.40.30.10">
    <property type="entry name" value="Translation factors"/>
    <property type="match status" value="1"/>
</dbReference>
<dbReference type="InterPro" id="IPR000640">
    <property type="entry name" value="EFG_V-like"/>
</dbReference>
<dbReference type="CDD" id="cd16260">
    <property type="entry name" value="EF4_III"/>
    <property type="match status" value="1"/>
</dbReference>
<dbReference type="InterPro" id="IPR000795">
    <property type="entry name" value="T_Tr_GTP-bd_dom"/>
</dbReference>
<dbReference type="InterPro" id="IPR038363">
    <property type="entry name" value="LepA_C_sf"/>
</dbReference>
<dbReference type="Pfam" id="PF06421">
    <property type="entry name" value="LepA_C"/>
    <property type="match status" value="1"/>
</dbReference>
<dbReference type="GO" id="GO:0097177">
    <property type="term" value="F:mitochondrial ribosome binding"/>
    <property type="evidence" value="ECO:0007669"/>
    <property type="project" value="TreeGrafter"/>
</dbReference>
<evidence type="ECO:0000256" key="7">
    <source>
        <dbReference type="ARBA" id="ARBA00023134"/>
    </source>
</evidence>
<dbReference type="GO" id="GO:0003924">
    <property type="term" value="F:GTPase activity"/>
    <property type="evidence" value="ECO:0007669"/>
    <property type="project" value="UniProtKB-UniRule"/>
</dbReference>
<dbReference type="InterPro" id="IPR027417">
    <property type="entry name" value="P-loop_NTPase"/>
</dbReference>
<evidence type="ECO:0000256" key="9">
    <source>
        <dbReference type="HAMAP-Rule" id="MF_03137"/>
    </source>
</evidence>
<comment type="caution">
    <text evidence="11">The sequence shown here is derived from an EMBL/GenBank/DDBJ whole genome shotgun (WGS) entry which is preliminary data.</text>
</comment>
<dbReference type="FunFam" id="3.30.70.2570:FF:000001">
    <property type="entry name" value="Translation factor GUF1, mitochondrial"/>
    <property type="match status" value="1"/>
</dbReference>
<dbReference type="FunFam" id="3.30.70.240:FF:000007">
    <property type="entry name" value="Translation factor GUF1, mitochondrial"/>
    <property type="match status" value="1"/>
</dbReference>
<organism evidence="11 12">
    <name type="scientific">Powellomyces hirtus</name>
    <dbReference type="NCBI Taxonomy" id="109895"/>
    <lineage>
        <taxon>Eukaryota</taxon>
        <taxon>Fungi</taxon>
        <taxon>Fungi incertae sedis</taxon>
        <taxon>Chytridiomycota</taxon>
        <taxon>Chytridiomycota incertae sedis</taxon>
        <taxon>Chytridiomycetes</taxon>
        <taxon>Spizellomycetales</taxon>
        <taxon>Powellomycetaceae</taxon>
        <taxon>Powellomyces</taxon>
    </lineage>
</organism>
<feature type="binding site" evidence="9">
    <location>
        <begin position="16"/>
        <end position="23"/>
    </location>
    <ligand>
        <name>GTP</name>
        <dbReference type="ChEBI" id="CHEBI:37565"/>
    </ligand>
</feature>
<feature type="domain" description="Tr-type G" evidence="10">
    <location>
        <begin position="7"/>
        <end position="188"/>
    </location>
</feature>
<sequence length="605" mass="67128">MRDFPPERVRNFSIIAHIDHGKSTLADRLLELTGTISKDSSNKQVLDKLKVERERGITVKAQTASMIYNYKGEDYLLNLIDTPGHVDFSYEVSRSLAACQGTVLLVDCCQGIQAQTVANFFMAFGEGLSIIPVLNKIDLPGADIEKTARQIETTFELDISNMLSISAKTGIGVAGVLPQIIEQVPAPTADATAPFRGLLFDSWYDQYVGVVCLVAIRDGNLRKGDRIVSAHTGNTYEVTDLGIMFPHQTATTSLEAGQVGYVVLGMKTTRDAHIGDTFYREHHPVAAFPGFEPAKSMVFAGCYPMDAADYTKLQEALDRLTLNDASVSVAREASVALGQGFRLGFLGTLHMDVFRERLQEEYDSTVINTAPTVPYIVRYHNGEEKTIRNPAQFPDVDQHPHVAAFLEPTVAGTLIFPAEYLGAMMDLCGAHRGLLHDYTYIDERRVMMKYTLPMSEILTDFYDQLKSRTSGYASFDYEETGYEPADLVKINILLNAKPVDALATIVHRSHADRVAKDWAKRLKTVMNRQLFEITIQAAVNNRIVCRESISPVRKDVTAKCYGGDITRKMKLLDRQKAGKKKLKTVAGGVQLPQEAFLTLMKGHAR</sequence>
<dbReference type="PROSITE" id="PS51722">
    <property type="entry name" value="G_TR_2"/>
    <property type="match status" value="1"/>
</dbReference>
<evidence type="ECO:0000256" key="6">
    <source>
        <dbReference type="ARBA" id="ARBA00023128"/>
    </source>
</evidence>
<evidence type="ECO:0000313" key="12">
    <source>
        <dbReference type="Proteomes" id="UP000318582"/>
    </source>
</evidence>
<dbReference type="Gene3D" id="3.30.70.2570">
    <property type="entry name" value="Elongation factor 4, C-terminal domain"/>
    <property type="match status" value="1"/>
</dbReference>
<keyword evidence="3 9" id="KW-0999">Mitochondrion inner membrane</keyword>
<evidence type="ECO:0000256" key="5">
    <source>
        <dbReference type="ARBA" id="ARBA00022917"/>
    </source>
</evidence>
<comment type="function">
    <text evidence="9">Promotes mitochondrial protein synthesis. May act as a fidelity factor of the translation reaction, by catalyzing a one-codon backward translocation of tRNAs on improperly translocated ribosomes. Binds to mitochondrial ribosomes in a GTP-dependent manner.</text>
</comment>
<dbReference type="GO" id="GO:0005743">
    <property type="term" value="C:mitochondrial inner membrane"/>
    <property type="evidence" value="ECO:0007669"/>
    <property type="project" value="UniProtKB-SubCell"/>
</dbReference>
<dbReference type="NCBIfam" id="TIGR01393">
    <property type="entry name" value="lepA"/>
    <property type="match status" value="1"/>
</dbReference>
<dbReference type="FunFam" id="3.30.70.870:FF:000004">
    <property type="entry name" value="Translation factor GUF1, mitochondrial"/>
    <property type="match status" value="1"/>
</dbReference>
<dbReference type="InterPro" id="IPR005225">
    <property type="entry name" value="Small_GTP-bd"/>
</dbReference>
<keyword evidence="8 9" id="KW-0472">Membrane</keyword>
<dbReference type="Pfam" id="PF00679">
    <property type="entry name" value="EFG_C"/>
    <property type="match status" value="1"/>
</dbReference>
<dbReference type="InterPro" id="IPR013842">
    <property type="entry name" value="LepA_CTD"/>
</dbReference>
<dbReference type="NCBIfam" id="TIGR00231">
    <property type="entry name" value="small_GTP"/>
    <property type="match status" value="1"/>
</dbReference>
<dbReference type="GO" id="GO:0005525">
    <property type="term" value="F:GTP binding"/>
    <property type="evidence" value="ECO:0007669"/>
    <property type="project" value="UniProtKB-UniRule"/>
</dbReference>
<evidence type="ECO:0000313" key="11">
    <source>
        <dbReference type="EMBL" id="TPX54838.1"/>
    </source>
</evidence>
<evidence type="ECO:0000259" key="10">
    <source>
        <dbReference type="PROSITE" id="PS51722"/>
    </source>
</evidence>
<feature type="binding site" evidence="9">
    <location>
        <begin position="135"/>
        <end position="138"/>
    </location>
    <ligand>
        <name>GTP</name>
        <dbReference type="ChEBI" id="CHEBI:37565"/>
    </ligand>
</feature>
<evidence type="ECO:0000256" key="4">
    <source>
        <dbReference type="ARBA" id="ARBA00022801"/>
    </source>
</evidence>
<name>A0A507DV63_9FUNG</name>
<dbReference type="Gene3D" id="3.30.70.870">
    <property type="entry name" value="Elongation Factor G (Translational Gtpase), domain 3"/>
    <property type="match status" value="1"/>
</dbReference>
<dbReference type="InterPro" id="IPR031157">
    <property type="entry name" value="G_TR_CS"/>
</dbReference>
<keyword evidence="5 9" id="KW-0648">Protein biosynthesis</keyword>
<comment type="similarity">
    <text evidence="1">Belongs to the TRAFAC class translation factor GTPase superfamily. Classic translation factor GTPase family. LepA subfamily.</text>
</comment>
<dbReference type="AlphaFoldDB" id="A0A507DV63"/>
<keyword evidence="2 9" id="KW-0547">Nucleotide-binding</keyword>
<dbReference type="CDD" id="cd03699">
    <property type="entry name" value="EF4_II"/>
    <property type="match status" value="1"/>
</dbReference>
<dbReference type="HAMAP" id="MF_00071">
    <property type="entry name" value="LepA"/>
    <property type="match status" value="1"/>
</dbReference>
<reference evidence="11 12" key="1">
    <citation type="journal article" date="2019" name="Sci. Rep.">
        <title>Comparative genomics of chytrid fungi reveal insights into the obligate biotrophic and pathogenic lifestyle of Synchytrium endobioticum.</title>
        <authorList>
            <person name="van de Vossenberg B.T.L.H."/>
            <person name="Warris S."/>
            <person name="Nguyen H.D.T."/>
            <person name="van Gent-Pelzer M.P.E."/>
            <person name="Joly D.L."/>
            <person name="van de Geest H.C."/>
            <person name="Bonants P.J.M."/>
            <person name="Smith D.S."/>
            <person name="Levesque C.A."/>
            <person name="van der Lee T.A.J."/>
        </authorList>
    </citation>
    <scope>NUCLEOTIDE SEQUENCE [LARGE SCALE GENOMIC DNA]</scope>
    <source>
        <strain evidence="11 12">CBS 809.83</strain>
    </source>
</reference>
<dbReference type="GO" id="GO:0006412">
    <property type="term" value="P:translation"/>
    <property type="evidence" value="ECO:0007669"/>
    <property type="project" value="UniProtKB-KW"/>
</dbReference>
<protein>
    <recommendedName>
        <fullName evidence="10">Tr-type G domain-containing protein</fullName>
    </recommendedName>
</protein>
<feature type="binding site" evidence="9">
    <location>
        <begin position="81"/>
        <end position="85"/>
    </location>
    <ligand>
        <name>GTP</name>
        <dbReference type="ChEBI" id="CHEBI:37565"/>
    </ligand>
</feature>
<dbReference type="CDD" id="cd01890">
    <property type="entry name" value="LepA"/>
    <property type="match status" value="1"/>
</dbReference>
<keyword evidence="4 9" id="KW-0378">Hydrolase</keyword>
<dbReference type="EMBL" id="QEAQ01000135">
    <property type="protein sequence ID" value="TPX54838.1"/>
    <property type="molecule type" value="Genomic_DNA"/>
</dbReference>
<dbReference type="PROSITE" id="PS00301">
    <property type="entry name" value="G_TR_1"/>
    <property type="match status" value="1"/>
</dbReference>
<comment type="subcellular location">
    <subcellularLocation>
        <location evidence="9">Mitochondrion inner membrane</location>
        <topology evidence="9">Peripheral membrane protein</topology>
        <orientation evidence="9">Matrix side</orientation>
    </subcellularLocation>
</comment>
<keyword evidence="6 9" id="KW-0496">Mitochondrion</keyword>
<dbReference type="InterPro" id="IPR006297">
    <property type="entry name" value="EF-4"/>
</dbReference>
<dbReference type="STRING" id="109895.A0A507DV63"/>
<evidence type="ECO:0000256" key="3">
    <source>
        <dbReference type="ARBA" id="ARBA00022792"/>
    </source>
</evidence>
<dbReference type="PANTHER" id="PTHR43512:SF7">
    <property type="entry name" value="TRANSLATION FACTOR GUF1, MITOCHONDRIAL"/>
    <property type="match status" value="1"/>
</dbReference>
<dbReference type="Gene3D" id="3.40.50.300">
    <property type="entry name" value="P-loop containing nucleotide triphosphate hydrolases"/>
    <property type="match status" value="1"/>
</dbReference>
<dbReference type="PANTHER" id="PTHR43512">
    <property type="entry name" value="TRANSLATION FACTOR GUF1-RELATED"/>
    <property type="match status" value="1"/>
</dbReference>
<accession>A0A507DV63</accession>
<keyword evidence="7 9" id="KW-0342">GTP-binding</keyword>
<evidence type="ECO:0000256" key="2">
    <source>
        <dbReference type="ARBA" id="ARBA00022741"/>
    </source>
</evidence>
<gene>
    <name evidence="11" type="ORF">PhCBS80983_g05709</name>
</gene>
<proteinExistence type="inferred from homology"/>
<dbReference type="GO" id="GO:0005759">
    <property type="term" value="C:mitochondrial matrix"/>
    <property type="evidence" value="ECO:0007669"/>
    <property type="project" value="UniProtKB-UniRule"/>
</dbReference>
<evidence type="ECO:0000256" key="1">
    <source>
        <dbReference type="ARBA" id="ARBA00005454"/>
    </source>
</evidence>
<dbReference type="Pfam" id="PF00009">
    <property type="entry name" value="GTP_EFTU"/>
    <property type="match status" value="1"/>
</dbReference>
<dbReference type="Pfam" id="PF03144">
    <property type="entry name" value="GTP_EFTU_D2"/>
    <property type="match status" value="1"/>
</dbReference>
<comment type="similarity">
    <text evidence="9">Belongs to the GTP-binding elongation factor family. LepA subfamily.</text>
</comment>
<dbReference type="InterPro" id="IPR035654">
    <property type="entry name" value="LepA_IV"/>
</dbReference>
<dbReference type="Proteomes" id="UP000318582">
    <property type="component" value="Unassembled WGS sequence"/>
</dbReference>
<dbReference type="InterPro" id="IPR004161">
    <property type="entry name" value="EFTu-like_2"/>
</dbReference>
<dbReference type="PRINTS" id="PR00315">
    <property type="entry name" value="ELONGATNFCT"/>
</dbReference>